<gene>
    <name evidence="8" type="ORF">NKR23_g4730</name>
</gene>
<dbReference type="AlphaFoldDB" id="A0AA38RJ18"/>
<evidence type="ECO:0000256" key="3">
    <source>
        <dbReference type="ARBA" id="ARBA00019539"/>
    </source>
</evidence>
<dbReference type="EMBL" id="JANBVO010000011">
    <property type="protein sequence ID" value="KAJ9148975.1"/>
    <property type="molecule type" value="Genomic_DNA"/>
</dbReference>
<feature type="region of interest" description="Disordered" evidence="6">
    <location>
        <begin position="1"/>
        <end position="42"/>
    </location>
</feature>
<keyword evidence="9" id="KW-1185">Reference proteome</keyword>
<evidence type="ECO:0000256" key="2">
    <source>
        <dbReference type="ARBA" id="ARBA00018424"/>
    </source>
</evidence>
<dbReference type="GO" id="GO:0005634">
    <property type="term" value="C:nucleus"/>
    <property type="evidence" value="ECO:0007669"/>
    <property type="project" value="TreeGrafter"/>
</dbReference>
<dbReference type="Proteomes" id="UP001174694">
    <property type="component" value="Unassembled WGS sequence"/>
</dbReference>
<feature type="compositionally biased region" description="Low complexity" evidence="6">
    <location>
        <begin position="12"/>
        <end position="37"/>
    </location>
</feature>
<name>A0AA38RJ18_9PEZI</name>
<keyword evidence="7" id="KW-1133">Transmembrane helix</keyword>
<feature type="coiled-coil region" evidence="5">
    <location>
        <begin position="581"/>
        <end position="608"/>
    </location>
</feature>
<evidence type="ECO:0000256" key="7">
    <source>
        <dbReference type="SAM" id="Phobius"/>
    </source>
</evidence>
<keyword evidence="7" id="KW-0812">Transmembrane</keyword>
<protein>
    <recommendedName>
        <fullName evidence="2">Inclusion body clearance protein IML2</fullName>
    </recommendedName>
    <alternativeName>
        <fullName evidence="3">Inclusion body clearance protein iml2</fullName>
    </alternativeName>
</protein>
<evidence type="ECO:0000256" key="6">
    <source>
        <dbReference type="SAM" id="MobiDB-lite"/>
    </source>
</evidence>
<evidence type="ECO:0000256" key="5">
    <source>
        <dbReference type="SAM" id="Coils"/>
    </source>
</evidence>
<evidence type="ECO:0000256" key="4">
    <source>
        <dbReference type="ARBA" id="ARBA00043897"/>
    </source>
</evidence>
<keyword evidence="5" id="KW-0175">Coiled coil</keyword>
<proteinExistence type="predicted"/>
<comment type="function">
    <text evidence="4">Inclusion body (IB) resident protein that interacts strongly with lipid droplet (LD) proteins. Involved in LD-mediated IB clearing after protein folding stress, probably by enabling access to the IBs of an LD-stored soluble sterol derivative that acts as a chaperone in inclusion clearing.</text>
</comment>
<dbReference type="GO" id="GO:0005741">
    <property type="term" value="C:mitochondrial outer membrane"/>
    <property type="evidence" value="ECO:0007669"/>
    <property type="project" value="TreeGrafter"/>
</dbReference>
<reference evidence="8" key="1">
    <citation type="submission" date="2022-07" db="EMBL/GenBank/DDBJ databases">
        <title>Fungi with potential for degradation of polypropylene.</title>
        <authorList>
            <person name="Gostincar C."/>
        </authorList>
    </citation>
    <scope>NUCLEOTIDE SEQUENCE</scope>
    <source>
        <strain evidence="8">EXF-13308</strain>
    </source>
</reference>
<feature type="compositionally biased region" description="Gly residues" evidence="6">
    <location>
        <begin position="138"/>
        <end position="147"/>
    </location>
</feature>
<dbReference type="GO" id="GO:0005829">
    <property type="term" value="C:cytosol"/>
    <property type="evidence" value="ECO:0007669"/>
    <property type="project" value="TreeGrafter"/>
</dbReference>
<feature type="transmembrane region" description="Helical" evidence="7">
    <location>
        <begin position="371"/>
        <end position="390"/>
    </location>
</feature>
<feature type="region of interest" description="Disordered" evidence="6">
    <location>
        <begin position="251"/>
        <end position="338"/>
    </location>
</feature>
<feature type="transmembrane region" description="Helical" evidence="7">
    <location>
        <begin position="411"/>
        <end position="429"/>
    </location>
</feature>
<accession>A0AA38RJ18</accession>
<comment type="subunit">
    <text evidence="1">Interacts with lipid droplet proteins.</text>
</comment>
<dbReference type="Pfam" id="PF10300">
    <property type="entry name" value="Iml2-TPR_39"/>
    <property type="match status" value="1"/>
</dbReference>
<feature type="compositionally biased region" description="Polar residues" evidence="6">
    <location>
        <begin position="309"/>
        <end position="318"/>
    </location>
</feature>
<dbReference type="InterPro" id="IPR019412">
    <property type="entry name" value="IML2/TPR_39"/>
</dbReference>
<sequence length="831" mass="89989">MTSLRTWLRGPSAANGPASSSSSRKSSASSTPNGSTSQVADPREVEISDLQDAMDAAGLIMNDDIDGAEARLRKGSSSFHLLGLGVSTFMRSILGFEKDIMAEASARLAECENRAWADMKKAQRAAEGGTGSSSSWFGRGGGGGGSSNGHVSGHASHIYPPGSEFQLVHAEAQLMSAVVAVMHESLTEGIKGFYKLRKAFVTLDAIMAAEERLLPGHLRANGASRRPKLADDPMPGSFDEKEFEELTRTLEKTKATEDDSDLDFVDAKEGQSGTQTPAATYGGHLAKSTPRPGTPSKSSTWPVEKHATDASSITSSAGPASKADTPAHSRPPSVSHLRTVNRHSVLDDGPDTTHFTNPVDAFIHSGANMCFGVLLLLLSMVPPAFSRLLYIIGFKGDRDRGVRMLWQSTKFANINGAVAGLALLSYYNGLLALSDILPDDADVGHGGDGEIVGYPRERCAALLAKMRRQYPDSRLWRLEEARLLANCSRDLRGAVALLATNADSRMRQVAALNSFELALDSMFLQDWPRMRDAFVACVELNDWSHSMYYYIAGCAEIEMYRDAVHRLRGTGGAGAGGDGGEDLQKRERSALEAEARRAKKAAEEFLRKAPACAGRKRFMAKQMPFEVFVLRKVAKLEERARALGVDLADAAGLSPVLEMTYLWNGGRRMGPDLLESALGLASWERCTAGSKAVAGIRDGEKDEVAVKVVCEASLLRGLGRTKEAREKLEEVVAFDRTTLKGPTRDDYALPCAHYELAAVSWAEGCDRSLWPADVVNGGDLDGYRRGKVDDSQAHLEQVARWESFVLDARIGMRVQTGLDTVRWLKEKKGWA</sequence>
<dbReference type="PANTHER" id="PTHR31859:SF1">
    <property type="entry name" value="TETRATRICOPEPTIDE REPEAT PROTEIN 39C"/>
    <property type="match status" value="1"/>
</dbReference>
<organism evidence="8 9">
    <name type="scientific">Pleurostoma richardsiae</name>
    <dbReference type="NCBI Taxonomy" id="41990"/>
    <lineage>
        <taxon>Eukaryota</taxon>
        <taxon>Fungi</taxon>
        <taxon>Dikarya</taxon>
        <taxon>Ascomycota</taxon>
        <taxon>Pezizomycotina</taxon>
        <taxon>Sordariomycetes</taxon>
        <taxon>Sordariomycetidae</taxon>
        <taxon>Calosphaeriales</taxon>
        <taxon>Pleurostomataceae</taxon>
        <taxon>Pleurostoma</taxon>
    </lineage>
</organism>
<evidence type="ECO:0000313" key="8">
    <source>
        <dbReference type="EMBL" id="KAJ9148975.1"/>
    </source>
</evidence>
<dbReference type="PANTHER" id="PTHR31859">
    <property type="entry name" value="TETRATRICOPEPTIDE REPEAT PROTEIN 39 FAMILY MEMBER"/>
    <property type="match status" value="1"/>
</dbReference>
<comment type="caution">
    <text evidence="8">The sequence shown here is derived from an EMBL/GenBank/DDBJ whole genome shotgun (WGS) entry which is preliminary data.</text>
</comment>
<evidence type="ECO:0000313" key="9">
    <source>
        <dbReference type="Proteomes" id="UP001174694"/>
    </source>
</evidence>
<feature type="region of interest" description="Disordered" evidence="6">
    <location>
        <begin position="122"/>
        <end position="155"/>
    </location>
</feature>
<evidence type="ECO:0000256" key="1">
    <source>
        <dbReference type="ARBA" id="ARBA00011408"/>
    </source>
</evidence>
<keyword evidence="7" id="KW-0472">Membrane</keyword>